<dbReference type="PANTHER" id="PTHR48100">
    <property type="entry name" value="BROAD-SPECIFICITY PHOSPHATASE YOR283W-RELATED"/>
    <property type="match status" value="1"/>
</dbReference>
<dbReference type="PANTHER" id="PTHR48100:SF1">
    <property type="entry name" value="HISTIDINE PHOSPHATASE FAMILY PROTEIN-RELATED"/>
    <property type="match status" value="1"/>
</dbReference>
<dbReference type="SUPFAM" id="SSF53254">
    <property type="entry name" value="Phosphoglycerate mutase-like"/>
    <property type="match status" value="1"/>
</dbReference>
<dbReference type="InterPro" id="IPR050275">
    <property type="entry name" value="PGM_Phosphatase"/>
</dbReference>
<dbReference type="Pfam" id="PF00300">
    <property type="entry name" value="His_Phos_1"/>
    <property type="match status" value="1"/>
</dbReference>
<dbReference type="SMART" id="SM00855">
    <property type="entry name" value="PGAM"/>
    <property type="match status" value="1"/>
</dbReference>
<comment type="caution">
    <text evidence="1">The sequence shown here is derived from an EMBL/GenBank/DDBJ whole genome shotgun (WGS) entry which is preliminary data.</text>
</comment>
<gene>
    <name evidence="1" type="ORF">GCM10020221_22810</name>
</gene>
<dbReference type="InterPro" id="IPR029033">
    <property type="entry name" value="His_PPase_superfam"/>
</dbReference>
<dbReference type="InterPro" id="IPR013078">
    <property type="entry name" value="His_Pase_superF_clade-1"/>
</dbReference>
<dbReference type="Proteomes" id="UP001501102">
    <property type="component" value="Unassembled WGS sequence"/>
</dbReference>
<sequence>MELSIMRTRIRGGAGWRQGEQLVAVRHGESTANVLFERGRRDGVPVVLPPGGDAEVPLSEDGWEQAARAGRWLAGQEPPDAGVVSPYLRARQTWEGMARYAVSLPPPRVDVRLRDRDMGELYGLNEIALRERAPEEAARLGEWEHRPPGGESLSDVAARVREALGELGGARRVLVVAHDAVIVALRYVLSGGGERPVGRPWPVPNASVSRWVRDGGRMRLVAFGQRP</sequence>
<evidence type="ECO:0000313" key="2">
    <source>
        <dbReference type="Proteomes" id="UP001501102"/>
    </source>
</evidence>
<organism evidence="1 2">
    <name type="scientific">Streptomyces thioluteus</name>
    <dbReference type="NCBI Taxonomy" id="66431"/>
    <lineage>
        <taxon>Bacteria</taxon>
        <taxon>Bacillati</taxon>
        <taxon>Actinomycetota</taxon>
        <taxon>Actinomycetes</taxon>
        <taxon>Kitasatosporales</taxon>
        <taxon>Streptomycetaceae</taxon>
        <taxon>Streptomyces</taxon>
    </lineage>
</organism>
<keyword evidence="2" id="KW-1185">Reference proteome</keyword>
<protein>
    <submittedName>
        <fullName evidence="1">Histidine phosphatase family protein</fullName>
    </submittedName>
</protein>
<name>A0ABN3WVT2_STRTU</name>
<accession>A0ABN3WVT2</accession>
<evidence type="ECO:0000313" key="1">
    <source>
        <dbReference type="EMBL" id="GAA2926300.1"/>
    </source>
</evidence>
<proteinExistence type="predicted"/>
<dbReference type="CDD" id="cd07067">
    <property type="entry name" value="HP_PGM_like"/>
    <property type="match status" value="1"/>
</dbReference>
<reference evidence="1 2" key="1">
    <citation type="journal article" date="2019" name="Int. J. Syst. Evol. Microbiol.">
        <title>The Global Catalogue of Microorganisms (GCM) 10K type strain sequencing project: providing services to taxonomists for standard genome sequencing and annotation.</title>
        <authorList>
            <consortium name="The Broad Institute Genomics Platform"/>
            <consortium name="The Broad Institute Genome Sequencing Center for Infectious Disease"/>
            <person name="Wu L."/>
            <person name="Ma J."/>
        </authorList>
    </citation>
    <scope>NUCLEOTIDE SEQUENCE [LARGE SCALE GENOMIC DNA]</scope>
    <source>
        <strain evidence="1 2">JCM 4087</strain>
    </source>
</reference>
<dbReference type="Gene3D" id="3.40.50.1240">
    <property type="entry name" value="Phosphoglycerate mutase-like"/>
    <property type="match status" value="1"/>
</dbReference>
<dbReference type="EMBL" id="BAAAXZ010000085">
    <property type="protein sequence ID" value="GAA2926300.1"/>
    <property type="molecule type" value="Genomic_DNA"/>
</dbReference>